<proteinExistence type="predicted"/>
<evidence type="ECO:0000313" key="2">
    <source>
        <dbReference type="Proteomes" id="UP001302126"/>
    </source>
</evidence>
<sequence length="434" mass="47878">MVSRTQRPAQSKRVVYCEGNPKFDPAAAVQERDNHERAMKVLNERNAFDEAIRIRFGIGAADGYVYHAVASVTLSQVQRAVAVGRAHGMHDWYEDFETTAGSNNGVERKGGEGEDVSLFELNHPPPPTPEDIKSYISIFSPATSTPAALKAFLANAKKNSIRHAVAEYLCGKRFLSASIPEAPKVKPPSLPKLPVNPSYDFWAWSCLNLEWCGPLPPSLKKQQRIRSHHVLPVMMHHFGCAVPSHEALSLLKALTLPPAGSGNKGQKIPNKRIADLGSGNGYWTFMLRQYGVEVDAVDNGQSEWRVNWIPNTLPITATSYLSSQENNHSELVLLLVYPIVASDGSFTREILEAYKGDTIAVVGTQNRNGYTAFKDKTMDEYMTTEHGDTWEKTVQIPLPSFAGKDEALFVFQRRRGSLSEGVDGNRASPTGSKV</sequence>
<dbReference type="InterPro" id="IPR029063">
    <property type="entry name" value="SAM-dependent_MTases_sf"/>
</dbReference>
<evidence type="ECO:0000313" key="1">
    <source>
        <dbReference type="EMBL" id="KAK4192543.1"/>
    </source>
</evidence>
<reference evidence="1" key="2">
    <citation type="submission" date="2023-05" db="EMBL/GenBank/DDBJ databases">
        <authorList>
            <consortium name="Lawrence Berkeley National Laboratory"/>
            <person name="Steindorff A."/>
            <person name="Hensen N."/>
            <person name="Bonometti L."/>
            <person name="Westerberg I."/>
            <person name="Brannstrom I.O."/>
            <person name="Guillou S."/>
            <person name="Cros-Aarteil S."/>
            <person name="Calhoun S."/>
            <person name="Haridas S."/>
            <person name="Kuo A."/>
            <person name="Mondo S."/>
            <person name="Pangilinan J."/>
            <person name="Riley R."/>
            <person name="Labutti K."/>
            <person name="Andreopoulos B."/>
            <person name="Lipzen A."/>
            <person name="Chen C."/>
            <person name="Yanf M."/>
            <person name="Daum C."/>
            <person name="Ng V."/>
            <person name="Clum A."/>
            <person name="Ohm R."/>
            <person name="Martin F."/>
            <person name="Silar P."/>
            <person name="Natvig D."/>
            <person name="Lalanne C."/>
            <person name="Gautier V."/>
            <person name="Ament-Velasquez S.L."/>
            <person name="Kruys A."/>
            <person name="Hutchinson M.I."/>
            <person name="Powell A.J."/>
            <person name="Barry K."/>
            <person name="Miller A.N."/>
            <person name="Grigoriev I.V."/>
            <person name="Debuchy R."/>
            <person name="Gladieux P."/>
            <person name="Thoren M.H."/>
            <person name="Johannesson H."/>
        </authorList>
    </citation>
    <scope>NUCLEOTIDE SEQUENCE</scope>
    <source>
        <strain evidence="1">PSN309</strain>
    </source>
</reference>
<gene>
    <name evidence="1" type="ORF">QBC35DRAFT_424201</name>
</gene>
<accession>A0AAN6X1V7</accession>
<dbReference type="EMBL" id="MU864354">
    <property type="protein sequence ID" value="KAK4192543.1"/>
    <property type="molecule type" value="Genomic_DNA"/>
</dbReference>
<organism evidence="1 2">
    <name type="scientific">Podospora australis</name>
    <dbReference type="NCBI Taxonomy" id="1536484"/>
    <lineage>
        <taxon>Eukaryota</taxon>
        <taxon>Fungi</taxon>
        <taxon>Dikarya</taxon>
        <taxon>Ascomycota</taxon>
        <taxon>Pezizomycotina</taxon>
        <taxon>Sordariomycetes</taxon>
        <taxon>Sordariomycetidae</taxon>
        <taxon>Sordariales</taxon>
        <taxon>Podosporaceae</taxon>
        <taxon>Podospora</taxon>
    </lineage>
</organism>
<reference evidence="1" key="1">
    <citation type="journal article" date="2023" name="Mol. Phylogenet. Evol.">
        <title>Genome-scale phylogeny and comparative genomics of the fungal order Sordariales.</title>
        <authorList>
            <person name="Hensen N."/>
            <person name="Bonometti L."/>
            <person name="Westerberg I."/>
            <person name="Brannstrom I.O."/>
            <person name="Guillou S."/>
            <person name="Cros-Aarteil S."/>
            <person name="Calhoun S."/>
            <person name="Haridas S."/>
            <person name="Kuo A."/>
            <person name="Mondo S."/>
            <person name="Pangilinan J."/>
            <person name="Riley R."/>
            <person name="LaButti K."/>
            <person name="Andreopoulos B."/>
            <person name="Lipzen A."/>
            <person name="Chen C."/>
            <person name="Yan M."/>
            <person name="Daum C."/>
            <person name="Ng V."/>
            <person name="Clum A."/>
            <person name="Steindorff A."/>
            <person name="Ohm R.A."/>
            <person name="Martin F."/>
            <person name="Silar P."/>
            <person name="Natvig D.O."/>
            <person name="Lalanne C."/>
            <person name="Gautier V."/>
            <person name="Ament-Velasquez S.L."/>
            <person name="Kruys A."/>
            <person name="Hutchinson M.I."/>
            <person name="Powell A.J."/>
            <person name="Barry K."/>
            <person name="Miller A.N."/>
            <person name="Grigoriev I.V."/>
            <person name="Debuchy R."/>
            <person name="Gladieux P."/>
            <person name="Hiltunen Thoren M."/>
            <person name="Johannesson H."/>
        </authorList>
    </citation>
    <scope>NUCLEOTIDE SEQUENCE</scope>
    <source>
        <strain evidence="1">PSN309</strain>
    </source>
</reference>
<protein>
    <submittedName>
        <fullName evidence="1">Uncharacterized protein</fullName>
    </submittedName>
</protein>
<keyword evidence="2" id="KW-1185">Reference proteome</keyword>
<dbReference type="PANTHER" id="PTHR39290:SF6">
    <property type="entry name" value="S-ADENOSYL-L-METHIONINE-DEPENDENT METHYLTRANSFERASES SUPERFAMILY PROTEIN"/>
    <property type="match status" value="1"/>
</dbReference>
<comment type="caution">
    <text evidence="1">The sequence shown here is derived from an EMBL/GenBank/DDBJ whole genome shotgun (WGS) entry which is preliminary data.</text>
</comment>
<dbReference type="PANTHER" id="PTHR39290">
    <property type="entry name" value="C3H1-TYPE DOMAIN-CONTAINING PROTEIN-RELATED"/>
    <property type="match status" value="1"/>
</dbReference>
<dbReference type="SUPFAM" id="SSF53335">
    <property type="entry name" value="S-adenosyl-L-methionine-dependent methyltransferases"/>
    <property type="match status" value="1"/>
</dbReference>
<dbReference type="AlphaFoldDB" id="A0AAN6X1V7"/>
<dbReference type="Gene3D" id="3.40.50.150">
    <property type="entry name" value="Vaccinia Virus protein VP39"/>
    <property type="match status" value="1"/>
</dbReference>
<dbReference type="Proteomes" id="UP001302126">
    <property type="component" value="Unassembled WGS sequence"/>
</dbReference>
<name>A0AAN6X1V7_9PEZI</name>